<dbReference type="InterPro" id="IPR011032">
    <property type="entry name" value="GroES-like_sf"/>
</dbReference>
<evidence type="ECO:0000256" key="1">
    <source>
        <dbReference type="SAM" id="MobiDB-lite"/>
    </source>
</evidence>
<dbReference type="InterPro" id="IPR036291">
    <property type="entry name" value="NAD(P)-bd_dom_sf"/>
</dbReference>
<evidence type="ECO:0000313" key="2">
    <source>
        <dbReference type="EMBL" id="KAF5861579.1"/>
    </source>
</evidence>
<dbReference type="SUPFAM" id="SSF51735">
    <property type="entry name" value="NAD(P)-binding Rossmann-fold domains"/>
    <property type="match status" value="1"/>
</dbReference>
<name>A0A8H6A5U2_PETAA</name>
<protein>
    <submittedName>
        <fullName evidence="2">Uncharacterized protein</fullName>
    </submittedName>
</protein>
<proteinExistence type="predicted"/>
<reference evidence="2 3" key="1">
    <citation type="submission" date="2019-04" db="EMBL/GenBank/DDBJ databases">
        <title>Aspergillus burnettii sp. nov., novel species from soil in southeast Queensland.</title>
        <authorList>
            <person name="Gilchrist C.L.M."/>
            <person name="Pitt J.I."/>
            <person name="Lange L."/>
            <person name="Lacey H.J."/>
            <person name="Vuong D."/>
            <person name="Midgley D.J."/>
            <person name="Greenfield P."/>
            <person name="Bradbury M."/>
            <person name="Lacey E."/>
            <person name="Busk P.K."/>
            <person name="Pilgaard B."/>
            <person name="Chooi Y.H."/>
            <person name="Piggott A.M."/>
        </authorList>
    </citation>
    <scope>NUCLEOTIDE SEQUENCE [LARGE SCALE GENOMIC DNA]</scope>
    <source>
        <strain evidence="2 3">FRR 5400</strain>
    </source>
</reference>
<dbReference type="Proteomes" id="UP000541154">
    <property type="component" value="Unassembled WGS sequence"/>
</dbReference>
<dbReference type="EMBL" id="SPNV01000096">
    <property type="protein sequence ID" value="KAF5861579.1"/>
    <property type="molecule type" value="Genomic_DNA"/>
</dbReference>
<feature type="region of interest" description="Disordered" evidence="1">
    <location>
        <begin position="172"/>
        <end position="194"/>
    </location>
</feature>
<gene>
    <name evidence="2" type="ORF">ETB97_012829</name>
</gene>
<comment type="caution">
    <text evidence="2">The sequence shown here is derived from an EMBL/GenBank/DDBJ whole genome shotgun (WGS) entry which is preliminary data.</text>
</comment>
<accession>A0A8H6A5U2</accession>
<evidence type="ECO:0000313" key="3">
    <source>
        <dbReference type="Proteomes" id="UP000541154"/>
    </source>
</evidence>
<keyword evidence="3" id="KW-1185">Reference proteome</keyword>
<sequence>MSRAMKALLLTKEPEASAPTLSLTNLPIPLATPGYGLIKVHFSVIQPSDKYNSIGGFPKTTFPRIPGRDYSGTVIDIAQGPNNAQLDQQNSVQKRRRRAGRRARWVARPILYHRRSLHYRHTIPKTGKDKDRRCSPRLRSYQRSRICRRPGRKSNGLSACVDCVSRGKRQTGYMDRRRRHGRGSEARPISHGGEGRKGVDVVVDTIGNLFLMNAAIEALALRGRYAWIASPRDGSSTRLDLNIFRAYRKEIGLTLTRWFDSGVISPGDESIFDIVDLDDAVERGYKAELGAKQVVIAMD</sequence>
<dbReference type="SUPFAM" id="SSF50129">
    <property type="entry name" value="GroES-like"/>
    <property type="match status" value="1"/>
</dbReference>
<dbReference type="Gene3D" id="3.90.180.10">
    <property type="entry name" value="Medium-chain alcohol dehydrogenases, catalytic domain"/>
    <property type="match status" value="2"/>
</dbReference>
<dbReference type="AlphaFoldDB" id="A0A8H6A5U2"/>
<organism evidence="2 3">
    <name type="scientific">Petromyces alliaceus</name>
    <name type="common">Aspergillus alliaceus</name>
    <dbReference type="NCBI Taxonomy" id="209559"/>
    <lineage>
        <taxon>Eukaryota</taxon>
        <taxon>Fungi</taxon>
        <taxon>Dikarya</taxon>
        <taxon>Ascomycota</taxon>
        <taxon>Pezizomycotina</taxon>
        <taxon>Eurotiomycetes</taxon>
        <taxon>Eurotiomycetidae</taxon>
        <taxon>Eurotiales</taxon>
        <taxon>Aspergillaceae</taxon>
        <taxon>Aspergillus</taxon>
        <taxon>Aspergillus subgen. Circumdati</taxon>
    </lineage>
</organism>